<gene>
    <name evidence="4" type="ORF">J3U87_30135</name>
</gene>
<dbReference type="PANTHER" id="PTHR30273:SF2">
    <property type="entry name" value="PROTEIN FECR"/>
    <property type="match status" value="1"/>
</dbReference>
<evidence type="ECO:0000259" key="3">
    <source>
        <dbReference type="Pfam" id="PF04773"/>
    </source>
</evidence>
<dbReference type="PANTHER" id="PTHR30273">
    <property type="entry name" value="PERIPLASMIC SIGNAL SENSOR AND SIGMA FACTOR ACTIVATOR FECR-RELATED"/>
    <property type="match status" value="1"/>
</dbReference>
<feature type="transmembrane region" description="Helical" evidence="2">
    <location>
        <begin position="65"/>
        <end position="82"/>
    </location>
</feature>
<dbReference type="GO" id="GO:0016989">
    <property type="term" value="F:sigma factor antagonist activity"/>
    <property type="evidence" value="ECO:0007669"/>
    <property type="project" value="TreeGrafter"/>
</dbReference>
<dbReference type="InterPro" id="IPR012373">
    <property type="entry name" value="Ferrdict_sens_TM"/>
</dbReference>
<dbReference type="Gene3D" id="2.60.120.1440">
    <property type="match status" value="1"/>
</dbReference>
<keyword evidence="5" id="KW-1185">Reference proteome</keyword>
<evidence type="ECO:0000256" key="1">
    <source>
        <dbReference type="SAM" id="MobiDB-lite"/>
    </source>
</evidence>
<organism evidence="4 5">
    <name type="scientific">Sulfidibacter corallicola</name>
    <dbReference type="NCBI Taxonomy" id="2818388"/>
    <lineage>
        <taxon>Bacteria</taxon>
        <taxon>Pseudomonadati</taxon>
        <taxon>Acidobacteriota</taxon>
        <taxon>Holophagae</taxon>
        <taxon>Acanthopleuribacterales</taxon>
        <taxon>Acanthopleuribacteraceae</taxon>
        <taxon>Sulfidibacter</taxon>
    </lineage>
</organism>
<proteinExistence type="predicted"/>
<dbReference type="InterPro" id="IPR006860">
    <property type="entry name" value="FecR"/>
</dbReference>
<dbReference type="AlphaFoldDB" id="A0A8A4TJU8"/>
<feature type="compositionally biased region" description="Basic and acidic residues" evidence="1">
    <location>
        <begin position="30"/>
        <end position="41"/>
    </location>
</feature>
<keyword evidence="2" id="KW-1133">Transmembrane helix</keyword>
<protein>
    <submittedName>
        <fullName evidence="4">FecR domain-containing protein</fullName>
    </submittedName>
</protein>
<keyword evidence="2" id="KW-0472">Membrane</keyword>
<name>A0A8A4TJU8_SULCO</name>
<dbReference type="Proteomes" id="UP000663929">
    <property type="component" value="Chromosome"/>
</dbReference>
<evidence type="ECO:0000313" key="4">
    <source>
        <dbReference type="EMBL" id="QTD49863.1"/>
    </source>
</evidence>
<accession>A0A8A4TJU8</accession>
<dbReference type="Pfam" id="PF04773">
    <property type="entry name" value="FecR"/>
    <property type="match status" value="1"/>
</dbReference>
<evidence type="ECO:0000313" key="5">
    <source>
        <dbReference type="Proteomes" id="UP000663929"/>
    </source>
</evidence>
<feature type="region of interest" description="Disordered" evidence="1">
    <location>
        <begin position="1"/>
        <end position="41"/>
    </location>
</feature>
<reference evidence="4" key="1">
    <citation type="submission" date="2021-03" db="EMBL/GenBank/DDBJ databases">
        <title>Acanthopleuribacteraceae sp. M133.</title>
        <authorList>
            <person name="Wang G."/>
        </authorList>
    </citation>
    <scope>NUCLEOTIDE SEQUENCE</scope>
    <source>
        <strain evidence="4">M133</strain>
    </source>
</reference>
<evidence type="ECO:0000256" key="2">
    <source>
        <dbReference type="SAM" id="Phobius"/>
    </source>
</evidence>
<sequence length="350" mass="38886">MKNERSVDSFGPEPQRETDTIGRLLQMAGEPKEPEPERSERVHAAVKAQWQAGVRRRAARARRRTVGYLAVAAVILAAALFASRRLGWLPAPGQNGPRLEKVVGTMYVLMPGEAEHDKRPARIGDVIPVEASLICEAGSRAAIQFGPDISVRLNHDTRVRYQGQDRLFLEQGAVYIDAHPQRDPGRTLVVAAEEGAFREIGTQFEVWRGPTGARVRVREGQVEFQRAEQRHLAKRGTEMWVKRDGHIETSTIALTGEPWEWVLEVAPSPPLDDRTLAEFLSWVVRENGWELGYDDEDLAAEAPTIRLEGSVEGFTPAEALAAILPTCGLAFHREGDRLVISRMAQRGATL</sequence>
<dbReference type="EMBL" id="CP071793">
    <property type="protein sequence ID" value="QTD49863.1"/>
    <property type="molecule type" value="Genomic_DNA"/>
</dbReference>
<dbReference type="RefSeq" id="WP_237379495.1">
    <property type="nucleotide sequence ID" value="NZ_CP071793.1"/>
</dbReference>
<feature type="domain" description="FecR protein" evidence="3">
    <location>
        <begin position="136"/>
        <end position="223"/>
    </location>
</feature>
<keyword evidence="2" id="KW-0812">Transmembrane</keyword>
<dbReference type="KEGG" id="scor:J3U87_30135"/>